<gene>
    <name evidence="1" type="ORF">EQG79_09305</name>
</gene>
<dbReference type="AlphaFoldDB" id="A0A4Q2UKK3"/>
<dbReference type="InterPro" id="IPR026444">
    <property type="entry name" value="Secre_tail"/>
</dbReference>
<keyword evidence="2" id="KW-1185">Reference proteome</keyword>
<name>A0A4Q2UKK3_9BACT</name>
<organism evidence="1 2">
    <name type="scientific">Spirosoma sordidisoli</name>
    <dbReference type="NCBI Taxonomy" id="2502893"/>
    <lineage>
        <taxon>Bacteria</taxon>
        <taxon>Pseudomonadati</taxon>
        <taxon>Bacteroidota</taxon>
        <taxon>Cytophagia</taxon>
        <taxon>Cytophagales</taxon>
        <taxon>Cytophagaceae</taxon>
        <taxon>Spirosoma</taxon>
    </lineage>
</organism>
<dbReference type="Proteomes" id="UP000290407">
    <property type="component" value="Unassembled WGS sequence"/>
</dbReference>
<accession>A0A4Q2UKK3</accession>
<protein>
    <submittedName>
        <fullName evidence="1">T9SS type A sorting domain-containing protein</fullName>
    </submittedName>
</protein>
<reference evidence="1 2" key="1">
    <citation type="submission" date="2019-01" db="EMBL/GenBank/DDBJ databases">
        <title>Spirosoma flava sp. nov., a propanil-degrading bacterium isolated from herbicide-contaminated soil.</title>
        <authorList>
            <person name="Zhang L."/>
            <person name="Jiang J.-D."/>
        </authorList>
    </citation>
    <scope>NUCLEOTIDE SEQUENCE [LARGE SCALE GENOMIC DNA]</scope>
    <source>
        <strain evidence="1 2">TY50</strain>
    </source>
</reference>
<evidence type="ECO:0000313" key="1">
    <source>
        <dbReference type="EMBL" id="RYC70057.1"/>
    </source>
</evidence>
<sequence>MRTLLLTLLLVGFGITLQAQIRQLEYGWDTDKGHGLNTLVSVTSVGQDADVNLTIPMQGLSNGYHLLFVRTQDSRNRWSHTYLRLVNVRSGAVPARIVKVDYTYTPSNSGTLVGQYSYNLPTPATTVQLTVPGDIVQLVAGQSYTLGIWATDENGTRSHVYSRTFTYRVVDCKGLSVNMQGVPSLCTAGSTVLTAAVSGGNAPATVVWTRAGAEVGKGSSLTVTQAGTYVAQVADAQGCVVSATQSVTESAGLPVSVTGSTSFCEGASTTLTAVVSDGTDPLSFQWKQGTTTTGTNTSSYTAVAAGNYTVEVTDRRGCKGVAAPVTVTQRSSPAPATVTASSSAIVTGETAILTTTVAAGSTIQWLRNNAPIPGAVQVTHIATQAGDYVVQTTNRDGCSAVSKAVTVNLITATSDPVFGSDFSVVASPNPSTGRVEIRLSSPSGKVVWIALTLIDLSGRSLYQRQIKLTGQHVESLYLEHLPAGIFLLSAKTDKQQTRLRLIRQ</sequence>
<dbReference type="NCBIfam" id="TIGR04183">
    <property type="entry name" value="Por_Secre_tail"/>
    <property type="match status" value="1"/>
</dbReference>
<comment type="caution">
    <text evidence="1">The sequence shown here is derived from an EMBL/GenBank/DDBJ whole genome shotgun (WGS) entry which is preliminary data.</text>
</comment>
<evidence type="ECO:0000313" key="2">
    <source>
        <dbReference type="Proteomes" id="UP000290407"/>
    </source>
</evidence>
<dbReference type="InterPro" id="IPR013783">
    <property type="entry name" value="Ig-like_fold"/>
</dbReference>
<dbReference type="EMBL" id="SBLB01000002">
    <property type="protein sequence ID" value="RYC70057.1"/>
    <property type="molecule type" value="Genomic_DNA"/>
</dbReference>
<dbReference type="Gene3D" id="2.60.40.10">
    <property type="entry name" value="Immunoglobulins"/>
    <property type="match status" value="2"/>
</dbReference>
<proteinExistence type="predicted"/>